<dbReference type="OrthoDB" id="1436780at2759"/>
<dbReference type="PANTHER" id="PTHR31099:SF49">
    <property type="entry name" value="MYOSIN HEAVY CHAIN-LIKE PROTEIN"/>
    <property type="match status" value="1"/>
</dbReference>
<evidence type="ECO:0000313" key="2">
    <source>
        <dbReference type="EMBL" id="RDX75136.1"/>
    </source>
</evidence>
<name>A0A371FA21_MUCPR</name>
<evidence type="ECO:0000313" key="3">
    <source>
        <dbReference type="Proteomes" id="UP000257109"/>
    </source>
</evidence>
<protein>
    <recommendedName>
        <fullName evidence="1">Transposase (putative) gypsy type domain-containing protein</fullName>
    </recommendedName>
</protein>
<dbReference type="PANTHER" id="PTHR31099">
    <property type="entry name" value="OS06G0165300 PROTEIN"/>
    <property type="match status" value="1"/>
</dbReference>
<keyword evidence="3" id="KW-1185">Reference proteome</keyword>
<dbReference type="Pfam" id="PF04195">
    <property type="entry name" value="Transposase_28"/>
    <property type="match status" value="1"/>
</dbReference>
<dbReference type="Proteomes" id="UP000257109">
    <property type="component" value="Unassembled WGS sequence"/>
</dbReference>
<dbReference type="InterPro" id="IPR007321">
    <property type="entry name" value="Transposase_28"/>
</dbReference>
<dbReference type="EMBL" id="QJKJ01009934">
    <property type="protein sequence ID" value="RDX75136.1"/>
    <property type="molecule type" value="Genomic_DNA"/>
</dbReference>
<organism evidence="2 3">
    <name type="scientific">Mucuna pruriens</name>
    <name type="common">Velvet bean</name>
    <name type="synonym">Dolichos pruriens</name>
    <dbReference type="NCBI Taxonomy" id="157652"/>
    <lineage>
        <taxon>Eukaryota</taxon>
        <taxon>Viridiplantae</taxon>
        <taxon>Streptophyta</taxon>
        <taxon>Embryophyta</taxon>
        <taxon>Tracheophyta</taxon>
        <taxon>Spermatophyta</taxon>
        <taxon>Magnoliopsida</taxon>
        <taxon>eudicotyledons</taxon>
        <taxon>Gunneridae</taxon>
        <taxon>Pentapetalae</taxon>
        <taxon>rosids</taxon>
        <taxon>fabids</taxon>
        <taxon>Fabales</taxon>
        <taxon>Fabaceae</taxon>
        <taxon>Papilionoideae</taxon>
        <taxon>50 kb inversion clade</taxon>
        <taxon>NPAAA clade</taxon>
        <taxon>indigoferoid/millettioid clade</taxon>
        <taxon>Phaseoleae</taxon>
        <taxon>Mucuna</taxon>
    </lineage>
</organism>
<feature type="domain" description="Transposase (putative) gypsy type" evidence="1">
    <location>
        <begin position="207"/>
        <end position="267"/>
    </location>
</feature>
<evidence type="ECO:0000259" key="1">
    <source>
        <dbReference type="Pfam" id="PF04195"/>
    </source>
</evidence>
<dbReference type="AlphaFoldDB" id="A0A371FA21"/>
<sequence length="322" mass="35936">MAGPIKVELDSWIQFMLVFGKPSANSSSINMEILILKLTKINPKTKGVGVFIHYGASLGASRGALAYWAEGASSHLLKAPLLLGHTGLGHKDNGSGPIGWPDSCSFVLFACPDSCCVRALLRPSSLNTSPTSSMARRGAAEKEFPFTILFQEAQENDSEGLPSWIDPGVSKSPWPVEVLPCRLDEIICKWVVETKEPFFYLYETLFSKLGIQLPFTDFEQAALQALNVAPTQLHPNSWAFLRAFELLCEDMGWEPSLNVFFWFFLLQQVDKMAARRTRKNLLLGDFGEPLFPLYWSDQPAISVTVGQDHLESWEEEFIVELD</sequence>
<reference evidence="2" key="1">
    <citation type="submission" date="2018-05" db="EMBL/GenBank/DDBJ databases">
        <title>Draft genome of Mucuna pruriens seed.</title>
        <authorList>
            <person name="Nnadi N.E."/>
            <person name="Vos R."/>
            <person name="Hasami M.H."/>
            <person name="Devisetty U.K."/>
            <person name="Aguiy J.C."/>
        </authorList>
    </citation>
    <scope>NUCLEOTIDE SEQUENCE [LARGE SCALE GENOMIC DNA]</scope>
    <source>
        <strain evidence="2">JCA_2017</strain>
    </source>
</reference>
<feature type="non-terminal residue" evidence="2">
    <location>
        <position position="1"/>
    </location>
</feature>
<accession>A0A371FA21</accession>
<gene>
    <name evidence="2" type="ORF">CR513_45023</name>
</gene>
<proteinExistence type="predicted"/>
<comment type="caution">
    <text evidence="2">The sequence shown here is derived from an EMBL/GenBank/DDBJ whole genome shotgun (WGS) entry which is preliminary data.</text>
</comment>